<dbReference type="EMBL" id="CAJVQB010009314">
    <property type="protein sequence ID" value="CAG8728894.1"/>
    <property type="molecule type" value="Genomic_DNA"/>
</dbReference>
<proteinExistence type="predicted"/>
<accession>A0ABN7V6C5</accession>
<reference evidence="1 2" key="1">
    <citation type="submission" date="2021-06" db="EMBL/GenBank/DDBJ databases">
        <authorList>
            <person name="Kallberg Y."/>
            <person name="Tangrot J."/>
            <person name="Rosling A."/>
        </authorList>
    </citation>
    <scope>NUCLEOTIDE SEQUENCE [LARGE SCALE GENOMIC DNA]</scope>
    <source>
        <strain evidence="1 2">120-4 pot B 10/14</strain>
    </source>
</reference>
<sequence>FVIEASLLYAATADVPGAIIIATYYPGLIADDPVDIQKNIHRIIPWIFQRIQALHYVKS</sequence>
<gene>
    <name evidence="1" type="ORF">GMARGA_LOCUS14207</name>
</gene>
<protein>
    <submittedName>
        <fullName evidence="1">34559_t:CDS:1</fullName>
    </submittedName>
</protein>
<organism evidence="1 2">
    <name type="scientific">Gigaspora margarita</name>
    <dbReference type="NCBI Taxonomy" id="4874"/>
    <lineage>
        <taxon>Eukaryota</taxon>
        <taxon>Fungi</taxon>
        <taxon>Fungi incertae sedis</taxon>
        <taxon>Mucoromycota</taxon>
        <taxon>Glomeromycotina</taxon>
        <taxon>Glomeromycetes</taxon>
        <taxon>Diversisporales</taxon>
        <taxon>Gigasporaceae</taxon>
        <taxon>Gigaspora</taxon>
    </lineage>
</organism>
<dbReference type="Proteomes" id="UP000789901">
    <property type="component" value="Unassembled WGS sequence"/>
</dbReference>
<name>A0ABN7V6C5_GIGMA</name>
<comment type="caution">
    <text evidence="1">The sequence shown here is derived from an EMBL/GenBank/DDBJ whole genome shotgun (WGS) entry which is preliminary data.</text>
</comment>
<evidence type="ECO:0000313" key="1">
    <source>
        <dbReference type="EMBL" id="CAG8728894.1"/>
    </source>
</evidence>
<feature type="non-terminal residue" evidence="1">
    <location>
        <position position="1"/>
    </location>
</feature>
<keyword evidence="2" id="KW-1185">Reference proteome</keyword>
<evidence type="ECO:0000313" key="2">
    <source>
        <dbReference type="Proteomes" id="UP000789901"/>
    </source>
</evidence>